<dbReference type="InterPro" id="IPR001190">
    <property type="entry name" value="SRCR"/>
</dbReference>
<feature type="region of interest" description="Disordered" evidence="3">
    <location>
        <begin position="1"/>
        <end position="62"/>
    </location>
</feature>
<keyword evidence="6" id="KW-1185">Reference proteome</keyword>
<accession>A0A9Q1FYL4</accession>
<name>A0A9Q1FYL4_SYNKA</name>
<dbReference type="GO" id="GO:0016020">
    <property type="term" value="C:membrane"/>
    <property type="evidence" value="ECO:0007669"/>
    <property type="project" value="InterPro"/>
</dbReference>
<dbReference type="EMBL" id="JAINUF010000003">
    <property type="protein sequence ID" value="KAJ8370115.1"/>
    <property type="molecule type" value="Genomic_DNA"/>
</dbReference>
<dbReference type="SUPFAM" id="SSF56487">
    <property type="entry name" value="SRCR-like"/>
    <property type="match status" value="1"/>
</dbReference>
<feature type="domain" description="SRCR" evidence="4">
    <location>
        <begin position="54"/>
        <end position="77"/>
    </location>
</feature>
<feature type="compositionally biased region" description="Low complexity" evidence="3">
    <location>
        <begin position="13"/>
        <end position="53"/>
    </location>
</feature>
<dbReference type="PROSITE" id="PS50287">
    <property type="entry name" value="SRCR_2"/>
    <property type="match status" value="1"/>
</dbReference>
<evidence type="ECO:0000313" key="6">
    <source>
        <dbReference type="Proteomes" id="UP001152622"/>
    </source>
</evidence>
<dbReference type="Gene3D" id="3.10.250.10">
    <property type="entry name" value="SRCR-like domain"/>
    <property type="match status" value="1"/>
</dbReference>
<proteinExistence type="predicted"/>
<evidence type="ECO:0000259" key="4">
    <source>
        <dbReference type="PROSITE" id="PS50287"/>
    </source>
</evidence>
<dbReference type="InterPro" id="IPR036772">
    <property type="entry name" value="SRCR-like_dom_sf"/>
</dbReference>
<evidence type="ECO:0000313" key="5">
    <source>
        <dbReference type="EMBL" id="KAJ8370115.1"/>
    </source>
</evidence>
<gene>
    <name evidence="5" type="ORF">SKAU_G00101430</name>
</gene>
<comment type="caution">
    <text evidence="5">The sequence shown here is derived from an EMBL/GenBank/DDBJ whole genome shotgun (WGS) entry which is preliminary data.</text>
</comment>
<evidence type="ECO:0000256" key="2">
    <source>
        <dbReference type="PROSITE-ProRule" id="PRU00196"/>
    </source>
</evidence>
<dbReference type="Proteomes" id="UP001152622">
    <property type="component" value="Chromosome 3"/>
</dbReference>
<sequence>MTSTSSSAIPQHSLSMTSTSSSAIPQHSLSMTSTSSSTVTQPTSSSTSDSSPSLRLENGPDRCSGRVEVYYAGLWGTRLWTIVATMGCGTTIASTMKMLGSPALVPSKEVHNRTAVYLPTC</sequence>
<dbReference type="OrthoDB" id="536948at2759"/>
<keyword evidence="1" id="KW-1015">Disulfide bond</keyword>
<feature type="compositionally biased region" description="Polar residues" evidence="3">
    <location>
        <begin position="1"/>
        <end position="12"/>
    </location>
</feature>
<evidence type="ECO:0000256" key="1">
    <source>
        <dbReference type="ARBA" id="ARBA00023157"/>
    </source>
</evidence>
<protein>
    <recommendedName>
        <fullName evidence="4">SRCR domain-containing protein</fullName>
    </recommendedName>
</protein>
<organism evidence="5 6">
    <name type="scientific">Synaphobranchus kaupii</name>
    <name type="common">Kaup's arrowtooth eel</name>
    <dbReference type="NCBI Taxonomy" id="118154"/>
    <lineage>
        <taxon>Eukaryota</taxon>
        <taxon>Metazoa</taxon>
        <taxon>Chordata</taxon>
        <taxon>Craniata</taxon>
        <taxon>Vertebrata</taxon>
        <taxon>Euteleostomi</taxon>
        <taxon>Actinopterygii</taxon>
        <taxon>Neopterygii</taxon>
        <taxon>Teleostei</taxon>
        <taxon>Anguilliformes</taxon>
        <taxon>Synaphobranchidae</taxon>
        <taxon>Synaphobranchus</taxon>
    </lineage>
</organism>
<reference evidence="5" key="1">
    <citation type="journal article" date="2023" name="Science">
        <title>Genome structures resolve the early diversification of teleost fishes.</title>
        <authorList>
            <person name="Parey E."/>
            <person name="Louis A."/>
            <person name="Montfort J."/>
            <person name="Bouchez O."/>
            <person name="Roques C."/>
            <person name="Iampietro C."/>
            <person name="Lluch J."/>
            <person name="Castinel A."/>
            <person name="Donnadieu C."/>
            <person name="Desvignes T."/>
            <person name="Floi Bucao C."/>
            <person name="Jouanno E."/>
            <person name="Wen M."/>
            <person name="Mejri S."/>
            <person name="Dirks R."/>
            <person name="Jansen H."/>
            <person name="Henkel C."/>
            <person name="Chen W.J."/>
            <person name="Zahm M."/>
            <person name="Cabau C."/>
            <person name="Klopp C."/>
            <person name="Thompson A.W."/>
            <person name="Robinson-Rechavi M."/>
            <person name="Braasch I."/>
            <person name="Lecointre G."/>
            <person name="Bobe J."/>
            <person name="Postlethwait J.H."/>
            <person name="Berthelot C."/>
            <person name="Roest Crollius H."/>
            <person name="Guiguen Y."/>
        </authorList>
    </citation>
    <scope>NUCLEOTIDE SEQUENCE</scope>
    <source>
        <strain evidence="5">WJC10195</strain>
    </source>
</reference>
<evidence type="ECO:0000256" key="3">
    <source>
        <dbReference type="SAM" id="MobiDB-lite"/>
    </source>
</evidence>
<dbReference type="AlphaFoldDB" id="A0A9Q1FYL4"/>
<comment type="caution">
    <text evidence="2">Lacks conserved residue(s) required for the propagation of feature annotation.</text>
</comment>